<feature type="chain" id="PRO_5046791060" description="Outer membrane protein beta-barrel domain-containing protein" evidence="1">
    <location>
        <begin position="21"/>
        <end position="247"/>
    </location>
</feature>
<proteinExistence type="predicted"/>
<evidence type="ECO:0000313" key="2">
    <source>
        <dbReference type="EMBL" id="MFC1800312.1"/>
    </source>
</evidence>
<evidence type="ECO:0008006" key="4">
    <source>
        <dbReference type="Google" id="ProtNLM"/>
    </source>
</evidence>
<evidence type="ECO:0000256" key="1">
    <source>
        <dbReference type="SAM" id="SignalP"/>
    </source>
</evidence>
<keyword evidence="3" id="KW-1185">Reference proteome</keyword>
<evidence type="ECO:0000313" key="3">
    <source>
        <dbReference type="Proteomes" id="UP001594288"/>
    </source>
</evidence>
<accession>A0ABV6YQH6</accession>
<gene>
    <name evidence="2" type="ORF">ACFL2Z_05360</name>
</gene>
<reference evidence="2 3" key="1">
    <citation type="submission" date="2024-09" db="EMBL/GenBank/DDBJ databases">
        <authorList>
            <person name="D'Angelo T."/>
        </authorList>
    </citation>
    <scope>NUCLEOTIDE SEQUENCE [LARGE SCALE GENOMIC DNA]</scope>
    <source>
        <strain evidence="2">SAG AM-311-F02</strain>
    </source>
</reference>
<organism evidence="2 3">
    <name type="scientific">Eiseniibacteriota bacterium</name>
    <dbReference type="NCBI Taxonomy" id="2212470"/>
    <lineage>
        <taxon>Bacteria</taxon>
        <taxon>Candidatus Eiseniibacteriota</taxon>
    </lineage>
</organism>
<sequence length="247" mass="26582">MSRIARVCIISSALVLLASAAGSAPLIRLGASFDLGYPQDEFRDNVDNTGIGGGLFVLVGSSGFPAAIGASVDFMQYGSEEREAPWSATIPDVFVDVSTTNDLVAGHLFVRLQPSTGFFQPYLEGLLGFEYLWTSTSVSDQGVGGEEIASTKHISDLAFSYGGGAGLLFRVWKPSEEMVSDAAVQDEDDVEMKSVGVFLDARFMRGSEADYLKEGSITVENGKVEYDVRRSRTDLLVFRLGVSFSLL</sequence>
<dbReference type="EMBL" id="JBHPEI010000114">
    <property type="protein sequence ID" value="MFC1800312.1"/>
    <property type="molecule type" value="Genomic_DNA"/>
</dbReference>
<keyword evidence="1" id="KW-0732">Signal</keyword>
<feature type="signal peptide" evidence="1">
    <location>
        <begin position="1"/>
        <end position="20"/>
    </location>
</feature>
<dbReference type="Proteomes" id="UP001594288">
    <property type="component" value="Unassembled WGS sequence"/>
</dbReference>
<protein>
    <recommendedName>
        <fullName evidence="4">Outer membrane protein beta-barrel domain-containing protein</fullName>
    </recommendedName>
</protein>
<name>A0ABV6YQH6_UNCEI</name>
<comment type="caution">
    <text evidence="2">The sequence shown here is derived from an EMBL/GenBank/DDBJ whole genome shotgun (WGS) entry which is preliminary data.</text>
</comment>